<dbReference type="InterPro" id="IPR020904">
    <property type="entry name" value="Sc_DH/Rdtase_CS"/>
</dbReference>
<dbReference type="RefSeq" id="WP_183868128.1">
    <property type="nucleotide sequence ID" value="NZ_JACHCF010000007.1"/>
</dbReference>
<dbReference type="Proteomes" id="UP000537718">
    <property type="component" value="Unassembled WGS sequence"/>
</dbReference>
<sequence length="285" mass="31337">MKPKKVWLVTGTSKGLGLTLVKKLLKEGYRVAATSRDINMLNEEIGQHTQNFLPLQTDLVNNESVQTAIAKIVETFGTIDVVVNNAGYGQLGTLEELSDEEARQNFDVNVFGSLNIIRQVMPYFREKKSGAFFNISSIAGFLGTFPGWGIYNATKFAVAGFTEALSAEVKSLGVTATIVYPGYFKTNFLLKGSMRLATHPIADYKEARELEVIHDEQIAGNQPGDPESAASVFIQVAESDHRPLHLFLGTDAFNMANSKIETLKEQLSTFESLTKSTDFQLAAKK</sequence>
<accession>A0A7W8YUS5</accession>
<dbReference type="GO" id="GO:0016491">
    <property type="term" value="F:oxidoreductase activity"/>
    <property type="evidence" value="ECO:0007669"/>
    <property type="project" value="UniProtKB-KW"/>
</dbReference>
<reference evidence="5 6" key="1">
    <citation type="submission" date="2020-08" db="EMBL/GenBank/DDBJ databases">
        <title>Genomic Encyclopedia of Type Strains, Phase IV (KMG-V): Genome sequencing to study the core and pangenomes of soil and plant-associated prokaryotes.</title>
        <authorList>
            <person name="Whitman W."/>
        </authorList>
    </citation>
    <scope>NUCLEOTIDE SEQUENCE [LARGE SCALE GENOMIC DNA]</scope>
    <source>
        <strain evidence="5 6">MP7CTX6</strain>
    </source>
</reference>
<dbReference type="EMBL" id="JACHCF010000007">
    <property type="protein sequence ID" value="MBB5622201.1"/>
    <property type="molecule type" value="Genomic_DNA"/>
</dbReference>
<dbReference type="AlphaFoldDB" id="A0A7W8YUS5"/>
<keyword evidence="2" id="KW-0560">Oxidoreductase</keyword>
<dbReference type="Gene3D" id="3.40.50.720">
    <property type="entry name" value="NAD(P)-binding Rossmann-like Domain"/>
    <property type="match status" value="1"/>
</dbReference>
<comment type="caution">
    <text evidence="5">The sequence shown here is derived from an EMBL/GenBank/DDBJ whole genome shotgun (WGS) entry which is preliminary data.</text>
</comment>
<dbReference type="SUPFAM" id="SSF51735">
    <property type="entry name" value="NAD(P)-binding Rossmann-fold domains"/>
    <property type="match status" value="1"/>
</dbReference>
<dbReference type="InterPro" id="IPR036291">
    <property type="entry name" value="NAD(P)-bd_dom_sf"/>
</dbReference>
<protein>
    <submittedName>
        <fullName evidence="5">NAD(P)-dependent dehydrogenase (Short-subunit alcohol dehydrogenase family)</fullName>
    </submittedName>
</protein>
<dbReference type="PROSITE" id="PS00061">
    <property type="entry name" value="ADH_SHORT"/>
    <property type="match status" value="1"/>
</dbReference>
<gene>
    <name evidence="5" type="ORF">HDE69_003266</name>
</gene>
<dbReference type="InterPro" id="IPR051911">
    <property type="entry name" value="SDR_oxidoreductase"/>
</dbReference>
<name>A0A7W8YUS5_9SPHI</name>
<feature type="transmembrane region" description="Helical" evidence="4">
    <location>
        <begin position="131"/>
        <end position="151"/>
    </location>
</feature>
<dbReference type="CDD" id="cd05374">
    <property type="entry name" value="17beta-HSD-like_SDR_c"/>
    <property type="match status" value="1"/>
</dbReference>
<evidence type="ECO:0000313" key="5">
    <source>
        <dbReference type="EMBL" id="MBB5622201.1"/>
    </source>
</evidence>
<organism evidence="5 6">
    <name type="scientific">Pedobacter cryoconitis</name>
    <dbReference type="NCBI Taxonomy" id="188932"/>
    <lineage>
        <taxon>Bacteria</taxon>
        <taxon>Pseudomonadati</taxon>
        <taxon>Bacteroidota</taxon>
        <taxon>Sphingobacteriia</taxon>
        <taxon>Sphingobacteriales</taxon>
        <taxon>Sphingobacteriaceae</taxon>
        <taxon>Pedobacter</taxon>
    </lineage>
</organism>
<evidence type="ECO:0000313" key="6">
    <source>
        <dbReference type="Proteomes" id="UP000537718"/>
    </source>
</evidence>
<dbReference type="PANTHER" id="PTHR43976">
    <property type="entry name" value="SHORT CHAIN DEHYDROGENASE"/>
    <property type="match status" value="1"/>
</dbReference>
<keyword evidence="4" id="KW-1133">Transmembrane helix</keyword>
<keyword evidence="4" id="KW-0472">Membrane</keyword>
<dbReference type="PRINTS" id="PR00080">
    <property type="entry name" value="SDRFAMILY"/>
</dbReference>
<evidence type="ECO:0000256" key="3">
    <source>
        <dbReference type="RuleBase" id="RU000363"/>
    </source>
</evidence>
<proteinExistence type="inferred from homology"/>
<dbReference type="Pfam" id="PF00106">
    <property type="entry name" value="adh_short"/>
    <property type="match status" value="1"/>
</dbReference>
<comment type="similarity">
    <text evidence="1 3">Belongs to the short-chain dehydrogenases/reductases (SDR) family.</text>
</comment>
<keyword evidence="4" id="KW-0812">Transmembrane</keyword>
<evidence type="ECO:0000256" key="1">
    <source>
        <dbReference type="ARBA" id="ARBA00006484"/>
    </source>
</evidence>
<dbReference type="PRINTS" id="PR00081">
    <property type="entry name" value="GDHRDH"/>
</dbReference>
<dbReference type="InterPro" id="IPR002347">
    <property type="entry name" value="SDR_fam"/>
</dbReference>
<evidence type="ECO:0000256" key="2">
    <source>
        <dbReference type="ARBA" id="ARBA00023002"/>
    </source>
</evidence>
<evidence type="ECO:0000256" key="4">
    <source>
        <dbReference type="SAM" id="Phobius"/>
    </source>
</evidence>
<dbReference type="PANTHER" id="PTHR43976:SF16">
    <property type="entry name" value="SHORT-CHAIN DEHYDROGENASE_REDUCTASE FAMILY PROTEIN"/>
    <property type="match status" value="1"/>
</dbReference>